<dbReference type="Gene3D" id="1.10.510.10">
    <property type="entry name" value="Transferase(Phosphotransferase) domain 1"/>
    <property type="match status" value="1"/>
</dbReference>
<evidence type="ECO:0008006" key="4">
    <source>
        <dbReference type="Google" id="ProtNLM"/>
    </source>
</evidence>
<protein>
    <recommendedName>
        <fullName evidence="4">Protein kinase domain-containing protein</fullName>
    </recommendedName>
</protein>
<dbReference type="Proteomes" id="UP000316621">
    <property type="component" value="Chromosome 8"/>
</dbReference>
<evidence type="ECO:0000256" key="1">
    <source>
        <dbReference type="ARBA" id="ARBA00005926"/>
    </source>
</evidence>
<reference evidence="2 3" key="1">
    <citation type="journal article" date="2018" name="Science">
        <title>The opium poppy genome and morphinan production.</title>
        <authorList>
            <person name="Guo L."/>
            <person name="Winzer T."/>
            <person name="Yang X."/>
            <person name="Li Y."/>
            <person name="Ning Z."/>
            <person name="He Z."/>
            <person name="Teodor R."/>
            <person name="Lu Y."/>
            <person name="Bowser T.A."/>
            <person name="Graham I.A."/>
            <person name="Ye K."/>
        </authorList>
    </citation>
    <scope>NUCLEOTIDE SEQUENCE [LARGE SCALE GENOMIC DNA]</scope>
    <source>
        <strain evidence="3">cv. HN1</strain>
        <tissue evidence="2">Leaves</tissue>
    </source>
</reference>
<gene>
    <name evidence="2" type="ORF">C5167_050087</name>
</gene>
<dbReference type="Gramene" id="RZC74606">
    <property type="protein sequence ID" value="RZC74606"/>
    <property type="gene ID" value="C5167_050087"/>
</dbReference>
<evidence type="ECO:0000313" key="2">
    <source>
        <dbReference type="EMBL" id="RZC74606.1"/>
    </source>
</evidence>
<comment type="similarity">
    <text evidence="1">Belongs to the protein kinase superfamily. CK1 Ser/Thr protein kinase family. Casein kinase I subfamily.</text>
</comment>
<keyword evidence="3" id="KW-1185">Reference proteome</keyword>
<name>A0A4Y7KP19_PAPSO</name>
<evidence type="ECO:0000313" key="3">
    <source>
        <dbReference type="Proteomes" id="UP000316621"/>
    </source>
</evidence>
<dbReference type="InterPro" id="IPR011009">
    <property type="entry name" value="Kinase-like_dom_sf"/>
</dbReference>
<dbReference type="PANTHER" id="PTHR11909">
    <property type="entry name" value="CASEIN KINASE-RELATED"/>
    <property type="match status" value="1"/>
</dbReference>
<accession>A0A4Y7KP19</accession>
<dbReference type="AlphaFoldDB" id="A0A4Y7KP19"/>
<dbReference type="InterPro" id="IPR050235">
    <property type="entry name" value="CK1_Ser-Thr_kinase"/>
</dbReference>
<proteinExistence type="inferred from homology"/>
<dbReference type="EMBL" id="CM010722">
    <property type="protein sequence ID" value="RZC74606.1"/>
    <property type="molecule type" value="Genomic_DNA"/>
</dbReference>
<sequence length="154" mass="17528">MFVSTLTVGLPNVRWFGVEGDYNVLVMYLIGPNLESLFNFCSRKISLKSVLMLADHMVNHVEFVLAKSFLHRDIKLDNLHMGLGRRANQVQRRVYSLVNTCRIVDAGKIVDAAEVAENKLFLLHPKLQPNWIVVVGRKNVGYNANTSSQCRKER</sequence>
<dbReference type="SUPFAM" id="SSF56112">
    <property type="entry name" value="Protein kinase-like (PK-like)"/>
    <property type="match status" value="1"/>
</dbReference>
<dbReference type="STRING" id="3469.A0A4Y7KP19"/>
<organism evidence="2 3">
    <name type="scientific">Papaver somniferum</name>
    <name type="common">Opium poppy</name>
    <dbReference type="NCBI Taxonomy" id="3469"/>
    <lineage>
        <taxon>Eukaryota</taxon>
        <taxon>Viridiplantae</taxon>
        <taxon>Streptophyta</taxon>
        <taxon>Embryophyta</taxon>
        <taxon>Tracheophyta</taxon>
        <taxon>Spermatophyta</taxon>
        <taxon>Magnoliopsida</taxon>
        <taxon>Ranunculales</taxon>
        <taxon>Papaveraceae</taxon>
        <taxon>Papaveroideae</taxon>
        <taxon>Papaver</taxon>
    </lineage>
</organism>